<proteinExistence type="predicted"/>
<dbReference type="AlphaFoldDB" id="A0A0A8XZA3"/>
<dbReference type="EMBL" id="GBRH01279895">
    <property type="protein sequence ID" value="JAD18000.1"/>
    <property type="molecule type" value="Transcribed_RNA"/>
</dbReference>
<sequence>MPVLKTQNVLKKNVSCLRT</sequence>
<protein>
    <submittedName>
        <fullName evidence="1">Uncharacterized protein</fullName>
    </submittedName>
</protein>
<reference evidence="1" key="2">
    <citation type="journal article" date="2015" name="Data Brief">
        <title>Shoot transcriptome of the giant reed, Arundo donax.</title>
        <authorList>
            <person name="Barrero R.A."/>
            <person name="Guerrero F.D."/>
            <person name="Moolhuijzen P."/>
            <person name="Goolsby J.A."/>
            <person name="Tidwell J."/>
            <person name="Bellgard S.E."/>
            <person name="Bellgard M.I."/>
        </authorList>
    </citation>
    <scope>NUCLEOTIDE SEQUENCE</scope>
    <source>
        <tissue evidence="1">Shoot tissue taken approximately 20 cm above the soil surface</tissue>
    </source>
</reference>
<reference evidence="1" key="1">
    <citation type="submission" date="2014-09" db="EMBL/GenBank/DDBJ databases">
        <authorList>
            <person name="Magalhaes I.L.F."/>
            <person name="Oliveira U."/>
            <person name="Santos F.R."/>
            <person name="Vidigal T.H.D.A."/>
            <person name="Brescovit A.D."/>
            <person name="Santos A.J."/>
        </authorList>
    </citation>
    <scope>NUCLEOTIDE SEQUENCE</scope>
    <source>
        <tissue evidence="1">Shoot tissue taken approximately 20 cm above the soil surface</tissue>
    </source>
</reference>
<evidence type="ECO:0000313" key="1">
    <source>
        <dbReference type="EMBL" id="JAD18000.1"/>
    </source>
</evidence>
<accession>A0A0A8XZA3</accession>
<organism evidence="1">
    <name type="scientific">Arundo donax</name>
    <name type="common">Giant reed</name>
    <name type="synonym">Donax arundinaceus</name>
    <dbReference type="NCBI Taxonomy" id="35708"/>
    <lineage>
        <taxon>Eukaryota</taxon>
        <taxon>Viridiplantae</taxon>
        <taxon>Streptophyta</taxon>
        <taxon>Embryophyta</taxon>
        <taxon>Tracheophyta</taxon>
        <taxon>Spermatophyta</taxon>
        <taxon>Magnoliopsida</taxon>
        <taxon>Liliopsida</taxon>
        <taxon>Poales</taxon>
        <taxon>Poaceae</taxon>
        <taxon>PACMAD clade</taxon>
        <taxon>Arundinoideae</taxon>
        <taxon>Arundineae</taxon>
        <taxon>Arundo</taxon>
    </lineage>
</organism>
<name>A0A0A8XZA3_ARUDO</name>